<name>A0A1I7ZCA0_9BILA</name>
<proteinExistence type="predicted"/>
<keyword evidence="1" id="KW-1185">Reference proteome</keyword>
<reference evidence="2" key="1">
    <citation type="submission" date="2016-11" db="UniProtKB">
        <authorList>
            <consortium name="WormBaseParasite"/>
        </authorList>
    </citation>
    <scope>IDENTIFICATION</scope>
</reference>
<accession>A0A1I7ZCA0</accession>
<dbReference type="AlphaFoldDB" id="A0A1I7ZCA0"/>
<dbReference type="Proteomes" id="UP000095287">
    <property type="component" value="Unplaced"/>
</dbReference>
<sequence length="110" mass="12723">MKVRNGVKWVREQPRPPPLTFQPNIDITMQPRCLLLLICFVALSSAQSLRRVEVKWTTETLLPEQDVERNAVENYDSENYHVVRIGPKARLFPRRFAKIVTTTTTTTVSL</sequence>
<protein>
    <submittedName>
        <fullName evidence="2">Secreted protein</fullName>
    </submittedName>
</protein>
<evidence type="ECO:0000313" key="2">
    <source>
        <dbReference type="WBParaSite" id="L893_g25081.t1"/>
    </source>
</evidence>
<dbReference type="WBParaSite" id="L893_g25081.t1">
    <property type="protein sequence ID" value="L893_g25081.t1"/>
    <property type="gene ID" value="L893_g25081"/>
</dbReference>
<organism evidence="1 2">
    <name type="scientific">Steinernema glaseri</name>
    <dbReference type="NCBI Taxonomy" id="37863"/>
    <lineage>
        <taxon>Eukaryota</taxon>
        <taxon>Metazoa</taxon>
        <taxon>Ecdysozoa</taxon>
        <taxon>Nematoda</taxon>
        <taxon>Chromadorea</taxon>
        <taxon>Rhabditida</taxon>
        <taxon>Tylenchina</taxon>
        <taxon>Panagrolaimomorpha</taxon>
        <taxon>Strongyloidoidea</taxon>
        <taxon>Steinernematidae</taxon>
        <taxon>Steinernema</taxon>
    </lineage>
</organism>
<evidence type="ECO:0000313" key="1">
    <source>
        <dbReference type="Proteomes" id="UP000095287"/>
    </source>
</evidence>